<feature type="compositionally biased region" description="Basic and acidic residues" evidence="1">
    <location>
        <begin position="618"/>
        <end position="631"/>
    </location>
</feature>
<feature type="region of interest" description="Disordered" evidence="1">
    <location>
        <begin position="842"/>
        <end position="873"/>
    </location>
</feature>
<feature type="compositionally biased region" description="Basic residues" evidence="1">
    <location>
        <begin position="1305"/>
        <end position="1319"/>
    </location>
</feature>
<feature type="compositionally biased region" description="Polar residues" evidence="1">
    <location>
        <begin position="962"/>
        <end position="990"/>
    </location>
</feature>
<comment type="caution">
    <text evidence="2">The sequence shown here is derived from an EMBL/GenBank/DDBJ whole genome shotgun (WGS) entry which is preliminary data.</text>
</comment>
<feature type="compositionally biased region" description="Polar residues" evidence="1">
    <location>
        <begin position="106"/>
        <end position="117"/>
    </location>
</feature>
<feature type="region of interest" description="Disordered" evidence="1">
    <location>
        <begin position="1055"/>
        <end position="1095"/>
    </location>
</feature>
<feature type="region of interest" description="Disordered" evidence="1">
    <location>
        <begin position="1008"/>
        <end position="1041"/>
    </location>
</feature>
<accession>A0A1Y1Z6P3</accession>
<dbReference type="Proteomes" id="UP000193144">
    <property type="component" value="Unassembled WGS sequence"/>
</dbReference>
<evidence type="ECO:0000313" key="2">
    <source>
        <dbReference type="EMBL" id="ORY05921.1"/>
    </source>
</evidence>
<feature type="compositionally biased region" description="Basic and acidic residues" evidence="1">
    <location>
        <begin position="1380"/>
        <end position="1393"/>
    </location>
</feature>
<organism evidence="2 3">
    <name type="scientific">Clohesyomyces aquaticus</name>
    <dbReference type="NCBI Taxonomy" id="1231657"/>
    <lineage>
        <taxon>Eukaryota</taxon>
        <taxon>Fungi</taxon>
        <taxon>Dikarya</taxon>
        <taxon>Ascomycota</taxon>
        <taxon>Pezizomycotina</taxon>
        <taxon>Dothideomycetes</taxon>
        <taxon>Pleosporomycetidae</taxon>
        <taxon>Pleosporales</taxon>
        <taxon>Lindgomycetaceae</taxon>
        <taxon>Clohesyomyces</taxon>
    </lineage>
</organism>
<proteinExistence type="predicted"/>
<feature type="compositionally biased region" description="Basic and acidic residues" evidence="1">
    <location>
        <begin position="312"/>
        <end position="322"/>
    </location>
</feature>
<protein>
    <submittedName>
        <fullName evidence="2">Uncharacterized protein</fullName>
    </submittedName>
</protein>
<feature type="compositionally biased region" description="Polar residues" evidence="1">
    <location>
        <begin position="407"/>
        <end position="421"/>
    </location>
</feature>
<reference evidence="2 3" key="1">
    <citation type="submission" date="2016-07" db="EMBL/GenBank/DDBJ databases">
        <title>Pervasive Adenine N6-methylation of Active Genes in Fungi.</title>
        <authorList>
            <consortium name="DOE Joint Genome Institute"/>
            <person name="Mondo S.J."/>
            <person name="Dannebaum R.O."/>
            <person name="Kuo R.C."/>
            <person name="Labutti K."/>
            <person name="Haridas S."/>
            <person name="Kuo A."/>
            <person name="Salamov A."/>
            <person name="Ahrendt S.R."/>
            <person name="Lipzen A."/>
            <person name="Sullivan W."/>
            <person name="Andreopoulos W.B."/>
            <person name="Clum A."/>
            <person name="Lindquist E."/>
            <person name="Daum C."/>
            <person name="Ramamoorthy G.K."/>
            <person name="Gryganskyi A."/>
            <person name="Culley D."/>
            <person name="Magnuson J.K."/>
            <person name="James T.Y."/>
            <person name="O'Malley M.A."/>
            <person name="Stajich J.E."/>
            <person name="Spatafora J.W."/>
            <person name="Visel A."/>
            <person name="Grigoriev I.V."/>
        </authorList>
    </citation>
    <scope>NUCLEOTIDE SEQUENCE [LARGE SCALE GENOMIC DNA]</scope>
    <source>
        <strain evidence="2 3">CBS 115471</strain>
    </source>
</reference>
<feature type="compositionally biased region" description="Basic and acidic residues" evidence="1">
    <location>
        <begin position="207"/>
        <end position="226"/>
    </location>
</feature>
<feature type="region of interest" description="Disordered" evidence="1">
    <location>
        <begin position="618"/>
        <end position="637"/>
    </location>
</feature>
<feature type="compositionally biased region" description="Polar residues" evidence="1">
    <location>
        <begin position="349"/>
        <end position="370"/>
    </location>
</feature>
<feature type="region of interest" description="Disordered" evidence="1">
    <location>
        <begin position="389"/>
        <end position="504"/>
    </location>
</feature>
<feature type="compositionally biased region" description="Polar residues" evidence="1">
    <location>
        <begin position="1023"/>
        <end position="1040"/>
    </location>
</feature>
<feature type="region of interest" description="Disordered" evidence="1">
    <location>
        <begin position="726"/>
        <end position="817"/>
    </location>
</feature>
<evidence type="ECO:0000256" key="1">
    <source>
        <dbReference type="SAM" id="MobiDB-lite"/>
    </source>
</evidence>
<feature type="compositionally biased region" description="Polar residues" evidence="1">
    <location>
        <begin position="543"/>
        <end position="556"/>
    </location>
</feature>
<feature type="compositionally biased region" description="Basic and acidic residues" evidence="1">
    <location>
        <begin position="1433"/>
        <end position="1443"/>
    </location>
</feature>
<feature type="compositionally biased region" description="Basic and acidic residues" evidence="1">
    <location>
        <begin position="153"/>
        <end position="162"/>
    </location>
</feature>
<dbReference type="STRING" id="1231657.A0A1Y1Z6P3"/>
<feature type="region of interest" description="Disordered" evidence="1">
    <location>
        <begin position="1355"/>
        <end position="1513"/>
    </location>
</feature>
<feature type="region of interest" description="Disordered" evidence="1">
    <location>
        <begin position="955"/>
        <end position="992"/>
    </location>
</feature>
<feature type="compositionally biased region" description="Polar residues" evidence="1">
    <location>
        <begin position="80"/>
        <end position="97"/>
    </location>
</feature>
<sequence length="1513" mass="160202">MEKIKSVLSGHRKSMDNPQAEASSLSPTAPTSGNTTHQATSRNTTQHATSSGLAGEGSHLPGATEERHPIYDQFAGSGHPTKTTESPPHFSNTTNVRSDFPGSGEPGQSTVDSTLSPDSKHSRPGVTDEMSTASIKSGVIGFPQSGSSGSHAAMEHIPERGFDNTNSGMSGLPHRTVPGENINPSHHGKDAALGAGALGAGAVGGHELSHRRDHADLRRSAERDTEPSVVTDTDRSFPLAGGVTHRQAANEPSTTHSTNPSATEQITSLNTSQNAGLGAGALGAGALAGHETGTRHKDKTSALPTQQSVDPITEHTHPHTGRDAALGTDALGTGALTGHESRNRHEDNTSAITTQRSVEPTPEQIPSHTGRNAALGAGALSAGALAGHELNNHHNEGTDARSKDRSLGSNKPTTQEQSSGLDDSRQTLAMAAAAAAPSSAYPQPGQEYTVDHSHGGLGHKYAGDPCEHETTDGKPKGLLFTDGPHATDTANRTDPRFHIPGEFPDPTPVEEVSQPTFGQEAGHQSAAPVIAGGAGDTSRYYPTGTQGLPDQSQQSASEHHYGRDAALGGAGVAAAGGLYASQREHKPDTGPADATIGPHKSNVMNVLDPRVQPDPVLQKHHEARSTPEDPATKIVGPHTSNVANVVDARVQPEPEEMKGHTTTGPHQFDTLNRLDPKAEQQTQDHHYGRDAALAGGAGAAGLGAYEAGKHHRESNDTAAAGEELYHREANPYTSKKLDPRVHGRTPIEEQRFDPTASKEPATSHHGRDAALVGGAGLAGHEASTHHHSKKNRAPIQSTQPQANHPLTETQTEPSQVEHHYGRDAVLAGGSGAVGYEAYKHRPGQEDSALAQPTETQASQPLSQTRNGPLASELHLRRDTAVVEGTGASGYESSKHLHGQHENISGQQGQQGQRQVNEPFSQTQNKGLQSENHHGRDAAVVGGTGAAGLGAYEAAQKYDQHRSTQPSASMNDQRFDPSSRSTQDPTQTSQHHYGRDAALVGGAGLASAGAYAATRPHDEPAQRSVGQTDMQHQDPPQTSQHHYGRDAALVGGAGLAGAGAHSATRPHDESTQHSLPQSNLQHQDPTQTSQYHYGRDAGLVGGAGLAGAGAYAATRPHDEPAERSVPQNDLQQTAVHNRYDSVQNPDDKQPQDHHKRDVAALGATGAVAGAGAGYALSHHEAEKAEKERLAQQKAQEKAQQKELEHAHKQEQKDLEHKQKEAEKEHAKELKHQQKEHEKELAHKQKEHEKEQAKEQKHHDKLVAAEEKQHQKDAEHQESIRQKQLEKEQEDNRRKDEEAAASTGDGKKKHHLFGFLHRNKDKHADDKSDDGSGSPRHSKEYAAGAAGVGAAGIGAGAYEASRHSEDSDNPNSPRWKGKNKLHKDPPPGHPAREALEGQGQGVGKQEHMGVDGPIGNPDLVSGDRETKSGVYGAHAPDEQQHRVIEPHTGLPMNVEKYGDGKGGTDGSNTVLGHHDLSHSQVQGQGMNQGQGQAQAQAQAHGTTDWEGIKKANTPY</sequence>
<feature type="compositionally biased region" description="Polar residues" evidence="1">
    <location>
        <begin position="915"/>
        <end position="929"/>
    </location>
</feature>
<feature type="region of interest" description="Disordered" evidence="1">
    <location>
        <begin position="288"/>
        <end position="371"/>
    </location>
</feature>
<feature type="compositionally biased region" description="Basic and acidic residues" evidence="1">
    <location>
        <begin position="461"/>
        <end position="475"/>
    </location>
</feature>
<feature type="compositionally biased region" description="Polar residues" evidence="1">
    <location>
        <begin position="794"/>
        <end position="814"/>
    </location>
</feature>
<feature type="compositionally biased region" description="Basic and acidic residues" evidence="1">
    <location>
        <begin position="339"/>
        <end position="348"/>
    </location>
</feature>
<feature type="compositionally biased region" description="Low complexity" evidence="1">
    <location>
        <begin position="905"/>
        <end position="914"/>
    </location>
</feature>
<evidence type="ECO:0000313" key="3">
    <source>
        <dbReference type="Proteomes" id="UP000193144"/>
    </source>
</evidence>
<feature type="compositionally biased region" description="Basic and acidic residues" evidence="1">
    <location>
        <begin position="390"/>
        <end position="406"/>
    </location>
</feature>
<feature type="compositionally biased region" description="Low complexity" evidence="1">
    <location>
        <begin position="429"/>
        <end position="440"/>
    </location>
</feature>
<feature type="compositionally biased region" description="Low complexity" evidence="1">
    <location>
        <begin position="323"/>
        <end position="338"/>
    </location>
</feature>
<feature type="compositionally biased region" description="Polar residues" evidence="1">
    <location>
        <begin position="1071"/>
        <end position="1090"/>
    </location>
</feature>
<gene>
    <name evidence="2" type="ORF">BCR34DRAFT_42314</name>
</gene>
<name>A0A1Y1Z6P3_9PLEO</name>
<feature type="region of interest" description="Disordered" evidence="1">
    <location>
        <begin position="887"/>
        <end position="929"/>
    </location>
</feature>
<feature type="compositionally biased region" description="Basic and acidic residues" evidence="1">
    <location>
        <begin position="1176"/>
        <end position="1296"/>
    </location>
</feature>
<dbReference type="EMBL" id="MCFA01000121">
    <property type="protein sequence ID" value="ORY05921.1"/>
    <property type="molecule type" value="Genomic_DNA"/>
</dbReference>
<feature type="compositionally biased region" description="Polar residues" evidence="1">
    <location>
        <begin position="16"/>
        <end position="52"/>
    </location>
</feature>
<feature type="region of interest" description="Disordered" evidence="1">
    <location>
        <begin position="1174"/>
        <end position="1343"/>
    </location>
</feature>
<feature type="compositionally biased region" description="Polar residues" evidence="1">
    <location>
        <begin position="850"/>
        <end position="866"/>
    </location>
</feature>
<dbReference type="OrthoDB" id="2590867at2759"/>
<feature type="compositionally biased region" description="Low complexity" evidence="1">
    <location>
        <begin position="1478"/>
        <end position="1497"/>
    </location>
</feature>
<feature type="region of interest" description="Disordered" evidence="1">
    <location>
        <begin position="1"/>
        <end position="265"/>
    </location>
</feature>
<feature type="compositionally biased region" description="Basic and acidic residues" evidence="1">
    <location>
        <begin position="726"/>
        <end position="752"/>
    </location>
</feature>
<keyword evidence="3" id="KW-1185">Reference proteome</keyword>
<feature type="compositionally biased region" description="Polar residues" evidence="1">
    <location>
        <begin position="250"/>
        <end position="265"/>
    </location>
</feature>
<feature type="region of interest" description="Disordered" evidence="1">
    <location>
        <begin position="529"/>
        <end position="561"/>
    </location>
</feature>